<dbReference type="InterPro" id="IPR013083">
    <property type="entry name" value="Znf_RING/FYVE/PHD"/>
</dbReference>
<evidence type="ECO:0000256" key="1">
    <source>
        <dbReference type="ARBA" id="ARBA00022723"/>
    </source>
</evidence>
<feature type="domain" description="RING-type" evidence="6">
    <location>
        <begin position="212"/>
        <end position="257"/>
    </location>
</feature>
<feature type="compositionally biased region" description="Basic and acidic residues" evidence="5">
    <location>
        <begin position="319"/>
        <end position="329"/>
    </location>
</feature>
<dbReference type="Gene3D" id="3.30.40.10">
    <property type="entry name" value="Zinc/RING finger domain, C3HC4 (zinc finger)"/>
    <property type="match status" value="1"/>
</dbReference>
<evidence type="ECO:0000313" key="8">
    <source>
        <dbReference type="Proteomes" id="UP000320762"/>
    </source>
</evidence>
<dbReference type="SUPFAM" id="SSF57850">
    <property type="entry name" value="RING/U-box"/>
    <property type="match status" value="1"/>
</dbReference>
<dbReference type="STRING" id="97359.A0A550CN45"/>
<keyword evidence="3" id="KW-0862">Zinc</keyword>
<dbReference type="PANTHER" id="PTHR15710">
    <property type="entry name" value="E3 UBIQUITIN-PROTEIN LIGASE PRAJA"/>
    <property type="match status" value="1"/>
</dbReference>
<evidence type="ECO:0000256" key="4">
    <source>
        <dbReference type="PROSITE-ProRule" id="PRU00175"/>
    </source>
</evidence>
<dbReference type="GO" id="GO:0005737">
    <property type="term" value="C:cytoplasm"/>
    <property type="evidence" value="ECO:0007669"/>
    <property type="project" value="TreeGrafter"/>
</dbReference>
<dbReference type="OrthoDB" id="8062037at2759"/>
<feature type="compositionally biased region" description="Low complexity" evidence="5">
    <location>
        <begin position="300"/>
        <end position="318"/>
    </location>
</feature>
<dbReference type="GO" id="GO:0016567">
    <property type="term" value="P:protein ubiquitination"/>
    <property type="evidence" value="ECO:0007669"/>
    <property type="project" value="TreeGrafter"/>
</dbReference>
<feature type="compositionally biased region" description="Gly residues" evidence="5">
    <location>
        <begin position="274"/>
        <end position="283"/>
    </location>
</feature>
<evidence type="ECO:0000256" key="2">
    <source>
        <dbReference type="ARBA" id="ARBA00022771"/>
    </source>
</evidence>
<dbReference type="EMBL" id="VDMD01000004">
    <property type="protein sequence ID" value="TRM66221.1"/>
    <property type="molecule type" value="Genomic_DNA"/>
</dbReference>
<sequence>MRPQMVPYPVCASCQGTFVEKMDNPTDDPRQFTHEEDDVPVTLLDLLSGLGGPAPPRRDEPRALATSGSRRLSFQTGNGGNVTLSFGSGGGFGSGPASPIPTLADFLAAGPQPDRRRDRAEAPGIAGPLFAQYLMALLGGRAGPSLGDLGAMPGQMGDYVYNQEALDNIISQLMENSNSHRPVPASDEIMEDLPRDVLEEGCDPDAGEGLRCLQGPIPGEPGGSCRTIVVTLPCKHPFHEPCIMPWLKSSGTCPVCRYQLVPQPEQHSSPGSPPAGGQGGSGQPGQDRSGWRNIVSSMMGGQPSPQASSSGASGGQAQNRDDRNQDREPQPPGGWN</sequence>
<reference evidence="7 8" key="1">
    <citation type="journal article" date="2019" name="New Phytol.">
        <title>Comparative genomics reveals unique wood-decay strategies and fruiting body development in the Schizophyllaceae.</title>
        <authorList>
            <person name="Almasi E."/>
            <person name="Sahu N."/>
            <person name="Krizsan K."/>
            <person name="Balint B."/>
            <person name="Kovacs G.M."/>
            <person name="Kiss B."/>
            <person name="Cseklye J."/>
            <person name="Drula E."/>
            <person name="Henrissat B."/>
            <person name="Nagy I."/>
            <person name="Chovatia M."/>
            <person name="Adam C."/>
            <person name="LaButti K."/>
            <person name="Lipzen A."/>
            <person name="Riley R."/>
            <person name="Grigoriev I.V."/>
            <person name="Nagy L.G."/>
        </authorList>
    </citation>
    <scope>NUCLEOTIDE SEQUENCE [LARGE SCALE GENOMIC DNA]</scope>
    <source>
        <strain evidence="7 8">NL-1724</strain>
    </source>
</reference>
<comment type="caution">
    <text evidence="7">The sequence shown here is derived from an EMBL/GenBank/DDBJ whole genome shotgun (WGS) entry which is preliminary data.</text>
</comment>
<gene>
    <name evidence="7" type="ORF">BD626DRAFT_487124</name>
</gene>
<feature type="region of interest" description="Disordered" evidence="5">
    <location>
        <begin position="263"/>
        <end position="336"/>
    </location>
</feature>
<dbReference type="Pfam" id="PF13639">
    <property type="entry name" value="zf-RING_2"/>
    <property type="match status" value="1"/>
</dbReference>
<evidence type="ECO:0000313" key="7">
    <source>
        <dbReference type="EMBL" id="TRM66221.1"/>
    </source>
</evidence>
<dbReference type="GO" id="GO:0008270">
    <property type="term" value="F:zinc ion binding"/>
    <property type="evidence" value="ECO:0007669"/>
    <property type="project" value="UniProtKB-KW"/>
</dbReference>
<dbReference type="InterPro" id="IPR001841">
    <property type="entry name" value="Znf_RING"/>
</dbReference>
<dbReference type="PROSITE" id="PS50089">
    <property type="entry name" value="ZF_RING_2"/>
    <property type="match status" value="1"/>
</dbReference>
<name>A0A550CN45_9AGAR</name>
<feature type="compositionally biased region" description="Polar residues" evidence="5">
    <location>
        <begin position="66"/>
        <end position="79"/>
    </location>
</feature>
<dbReference type="AlphaFoldDB" id="A0A550CN45"/>
<dbReference type="PANTHER" id="PTHR15710:SF217">
    <property type="entry name" value="E3 UBIQUITIN-PROTEIN LIGASE RDUF2"/>
    <property type="match status" value="1"/>
</dbReference>
<proteinExistence type="predicted"/>
<evidence type="ECO:0000259" key="6">
    <source>
        <dbReference type="PROSITE" id="PS50089"/>
    </source>
</evidence>
<evidence type="ECO:0000256" key="3">
    <source>
        <dbReference type="ARBA" id="ARBA00022833"/>
    </source>
</evidence>
<keyword evidence="8" id="KW-1185">Reference proteome</keyword>
<keyword evidence="2 4" id="KW-0863">Zinc-finger</keyword>
<keyword evidence="1" id="KW-0479">Metal-binding</keyword>
<feature type="region of interest" description="Disordered" evidence="5">
    <location>
        <begin position="48"/>
        <end position="79"/>
    </location>
</feature>
<dbReference type="Proteomes" id="UP000320762">
    <property type="component" value="Unassembled WGS sequence"/>
</dbReference>
<dbReference type="GO" id="GO:0061630">
    <property type="term" value="F:ubiquitin protein ligase activity"/>
    <property type="evidence" value="ECO:0007669"/>
    <property type="project" value="TreeGrafter"/>
</dbReference>
<protein>
    <recommendedName>
        <fullName evidence="6">RING-type domain-containing protein</fullName>
    </recommendedName>
</protein>
<evidence type="ECO:0000256" key="5">
    <source>
        <dbReference type="SAM" id="MobiDB-lite"/>
    </source>
</evidence>
<accession>A0A550CN45</accession>
<organism evidence="7 8">
    <name type="scientific">Schizophyllum amplum</name>
    <dbReference type="NCBI Taxonomy" id="97359"/>
    <lineage>
        <taxon>Eukaryota</taxon>
        <taxon>Fungi</taxon>
        <taxon>Dikarya</taxon>
        <taxon>Basidiomycota</taxon>
        <taxon>Agaricomycotina</taxon>
        <taxon>Agaricomycetes</taxon>
        <taxon>Agaricomycetidae</taxon>
        <taxon>Agaricales</taxon>
        <taxon>Schizophyllaceae</taxon>
        <taxon>Schizophyllum</taxon>
    </lineage>
</organism>